<proteinExistence type="predicted"/>
<dbReference type="EMBL" id="BARS01054731">
    <property type="protein sequence ID" value="GAG51233.1"/>
    <property type="molecule type" value="Genomic_DNA"/>
</dbReference>
<dbReference type="AlphaFoldDB" id="X0YS55"/>
<sequence length="215" mass="23556">LLTGGCARLGEETATVALRFTDQDTTAYRLTTQAEDSIKFEGASLKGPDFKDSRNYGEIELTFTQQIQSVNEQGNAVAKITIDHLKYLLVRADETLLDFDSAREKDSNSPMAKLIGQGYTLEITPAGEVSKIIDVSRPRTEVEAGSVVAKVISGLFSPQAINERHSNLALPPSSENRLEAGDTWSNVKGVSFRAMGSKAYERVYKLKQVEHTNGK</sequence>
<evidence type="ECO:0000313" key="1">
    <source>
        <dbReference type="EMBL" id="GAG51233.1"/>
    </source>
</evidence>
<protein>
    <submittedName>
        <fullName evidence="1">Uncharacterized protein</fullName>
    </submittedName>
</protein>
<comment type="caution">
    <text evidence="1">The sequence shown here is derived from an EMBL/GenBank/DDBJ whole genome shotgun (WGS) entry which is preliminary data.</text>
</comment>
<gene>
    <name evidence="1" type="ORF">S01H1_80960</name>
</gene>
<accession>X0YS55</accession>
<feature type="non-terminal residue" evidence="1">
    <location>
        <position position="215"/>
    </location>
</feature>
<reference evidence="1" key="1">
    <citation type="journal article" date="2014" name="Front. Microbiol.">
        <title>High frequency of phylogenetically diverse reductive dehalogenase-homologous genes in deep subseafloor sedimentary metagenomes.</title>
        <authorList>
            <person name="Kawai M."/>
            <person name="Futagami T."/>
            <person name="Toyoda A."/>
            <person name="Takaki Y."/>
            <person name="Nishi S."/>
            <person name="Hori S."/>
            <person name="Arai W."/>
            <person name="Tsubouchi T."/>
            <person name="Morono Y."/>
            <person name="Uchiyama I."/>
            <person name="Ito T."/>
            <person name="Fujiyama A."/>
            <person name="Inagaki F."/>
            <person name="Takami H."/>
        </authorList>
    </citation>
    <scope>NUCLEOTIDE SEQUENCE</scope>
    <source>
        <strain evidence="1">Expedition CK06-06</strain>
    </source>
</reference>
<organism evidence="1">
    <name type="scientific">marine sediment metagenome</name>
    <dbReference type="NCBI Taxonomy" id="412755"/>
    <lineage>
        <taxon>unclassified sequences</taxon>
        <taxon>metagenomes</taxon>
        <taxon>ecological metagenomes</taxon>
    </lineage>
</organism>
<feature type="non-terminal residue" evidence="1">
    <location>
        <position position="1"/>
    </location>
</feature>
<name>X0YS55_9ZZZZ</name>